<protein>
    <submittedName>
        <fullName evidence="1">Uncharacterized protein</fullName>
    </submittedName>
</protein>
<accession>A0A0E9R5J8</accession>
<sequence length="40" mass="4928">MLRNLEIFRVDVRLIWFNDITGLEVQLVINHRNIIFQFQL</sequence>
<name>A0A0E9R5J8_ANGAN</name>
<dbReference type="AlphaFoldDB" id="A0A0E9R5J8"/>
<proteinExistence type="predicted"/>
<reference evidence="1" key="2">
    <citation type="journal article" date="2015" name="Fish Shellfish Immunol.">
        <title>Early steps in the European eel (Anguilla anguilla)-Vibrio vulnificus interaction in the gills: Role of the RtxA13 toxin.</title>
        <authorList>
            <person name="Callol A."/>
            <person name="Pajuelo D."/>
            <person name="Ebbesson L."/>
            <person name="Teles M."/>
            <person name="MacKenzie S."/>
            <person name="Amaro C."/>
        </authorList>
    </citation>
    <scope>NUCLEOTIDE SEQUENCE</scope>
</reference>
<evidence type="ECO:0000313" key="1">
    <source>
        <dbReference type="EMBL" id="JAH24379.1"/>
    </source>
</evidence>
<dbReference type="EMBL" id="GBXM01084198">
    <property type="protein sequence ID" value="JAH24379.1"/>
    <property type="molecule type" value="Transcribed_RNA"/>
</dbReference>
<reference evidence="1" key="1">
    <citation type="submission" date="2014-11" db="EMBL/GenBank/DDBJ databases">
        <authorList>
            <person name="Amaro Gonzalez C."/>
        </authorList>
    </citation>
    <scope>NUCLEOTIDE SEQUENCE</scope>
</reference>
<organism evidence="1">
    <name type="scientific">Anguilla anguilla</name>
    <name type="common">European freshwater eel</name>
    <name type="synonym">Muraena anguilla</name>
    <dbReference type="NCBI Taxonomy" id="7936"/>
    <lineage>
        <taxon>Eukaryota</taxon>
        <taxon>Metazoa</taxon>
        <taxon>Chordata</taxon>
        <taxon>Craniata</taxon>
        <taxon>Vertebrata</taxon>
        <taxon>Euteleostomi</taxon>
        <taxon>Actinopterygii</taxon>
        <taxon>Neopterygii</taxon>
        <taxon>Teleostei</taxon>
        <taxon>Anguilliformes</taxon>
        <taxon>Anguillidae</taxon>
        <taxon>Anguilla</taxon>
    </lineage>
</organism>